<accession>A0AAN7EBV8</accession>
<proteinExistence type="predicted"/>
<evidence type="ECO:0000256" key="1">
    <source>
        <dbReference type="SAM" id="MobiDB-lite"/>
    </source>
</evidence>
<dbReference type="Proteomes" id="UP001324115">
    <property type="component" value="Unassembled WGS sequence"/>
</dbReference>
<dbReference type="Gene3D" id="3.30.70.100">
    <property type="match status" value="1"/>
</dbReference>
<name>A0AAN7EBV8_QUERU</name>
<organism evidence="2 3">
    <name type="scientific">Quercus rubra</name>
    <name type="common">Northern red oak</name>
    <name type="synonym">Quercus borealis</name>
    <dbReference type="NCBI Taxonomy" id="3512"/>
    <lineage>
        <taxon>Eukaryota</taxon>
        <taxon>Viridiplantae</taxon>
        <taxon>Streptophyta</taxon>
        <taxon>Embryophyta</taxon>
        <taxon>Tracheophyta</taxon>
        <taxon>Spermatophyta</taxon>
        <taxon>Magnoliopsida</taxon>
        <taxon>eudicotyledons</taxon>
        <taxon>Gunneridae</taxon>
        <taxon>Pentapetalae</taxon>
        <taxon>rosids</taxon>
        <taxon>fabids</taxon>
        <taxon>Fagales</taxon>
        <taxon>Fagaceae</taxon>
        <taxon>Quercus</taxon>
    </lineage>
</organism>
<dbReference type="PANTHER" id="PTHR47294">
    <property type="entry name" value="OS08G0431150 PROTEIN"/>
    <property type="match status" value="1"/>
</dbReference>
<evidence type="ECO:0000313" key="2">
    <source>
        <dbReference type="EMBL" id="KAK4567737.1"/>
    </source>
</evidence>
<feature type="compositionally biased region" description="Low complexity" evidence="1">
    <location>
        <begin position="91"/>
        <end position="105"/>
    </location>
</feature>
<dbReference type="SUPFAM" id="SSF55008">
    <property type="entry name" value="HMA, heavy metal-associated domain"/>
    <property type="match status" value="1"/>
</dbReference>
<dbReference type="PANTHER" id="PTHR47294:SF3">
    <property type="entry name" value="OS08G0431150 PROTEIN"/>
    <property type="match status" value="1"/>
</dbReference>
<dbReference type="InterPro" id="IPR036163">
    <property type="entry name" value="HMA_dom_sf"/>
</dbReference>
<sequence>MTKKFFCMVMRINIDCNGCYKKVRRALLNMKELQTHSIEKNHCRVSVFGRFIPQDVAIKIRKETNRRVEILDIQDFSTIDEDHHDQRPYITSGTSHPTTTTLKLA</sequence>
<protein>
    <submittedName>
        <fullName evidence="2">Uncharacterized protein</fullName>
    </submittedName>
</protein>
<comment type="caution">
    <text evidence="2">The sequence shown here is derived from an EMBL/GenBank/DDBJ whole genome shotgun (WGS) entry which is preliminary data.</text>
</comment>
<dbReference type="EMBL" id="JAXUIC010000010">
    <property type="protein sequence ID" value="KAK4567737.1"/>
    <property type="molecule type" value="Genomic_DNA"/>
</dbReference>
<keyword evidence="3" id="KW-1185">Reference proteome</keyword>
<gene>
    <name evidence="2" type="ORF">RGQ29_003481</name>
</gene>
<evidence type="ECO:0000313" key="3">
    <source>
        <dbReference type="Proteomes" id="UP001324115"/>
    </source>
</evidence>
<dbReference type="AlphaFoldDB" id="A0AAN7EBV8"/>
<feature type="region of interest" description="Disordered" evidence="1">
    <location>
        <begin position="84"/>
        <end position="105"/>
    </location>
</feature>
<dbReference type="GO" id="GO:0046872">
    <property type="term" value="F:metal ion binding"/>
    <property type="evidence" value="ECO:0007669"/>
    <property type="project" value="InterPro"/>
</dbReference>
<reference evidence="2 3" key="1">
    <citation type="journal article" date="2023" name="G3 (Bethesda)">
        <title>A haplotype-resolved chromosome-scale genome for Quercus rubra L. provides insights into the genetics of adaptive traits for red oak species.</title>
        <authorList>
            <person name="Kapoor B."/>
            <person name="Jenkins J."/>
            <person name="Schmutz J."/>
            <person name="Zhebentyayeva T."/>
            <person name="Kuelheim C."/>
            <person name="Coggeshall M."/>
            <person name="Heim C."/>
            <person name="Lasky J.R."/>
            <person name="Leites L."/>
            <person name="Islam-Faridi N."/>
            <person name="Romero-Severson J."/>
            <person name="DeLeo V.L."/>
            <person name="Lucas S.M."/>
            <person name="Lazic D."/>
            <person name="Gailing O."/>
            <person name="Carlson J."/>
            <person name="Staton M."/>
        </authorList>
    </citation>
    <scope>NUCLEOTIDE SEQUENCE [LARGE SCALE GENOMIC DNA]</scope>
    <source>
        <strain evidence="2">Pseudo-F2</strain>
    </source>
</reference>